<evidence type="ECO:0000313" key="3">
    <source>
        <dbReference type="Proteomes" id="UP000299084"/>
    </source>
</evidence>
<proteinExistence type="predicted"/>
<organism evidence="2 3">
    <name type="scientific">Camelus dromedarius</name>
    <name type="common">Dromedary</name>
    <name type="synonym">Arabian camel</name>
    <dbReference type="NCBI Taxonomy" id="9838"/>
    <lineage>
        <taxon>Eukaryota</taxon>
        <taxon>Metazoa</taxon>
        <taxon>Chordata</taxon>
        <taxon>Craniata</taxon>
        <taxon>Vertebrata</taxon>
        <taxon>Euteleostomi</taxon>
        <taxon>Mammalia</taxon>
        <taxon>Eutheria</taxon>
        <taxon>Laurasiatheria</taxon>
        <taxon>Artiodactyla</taxon>
        <taxon>Tylopoda</taxon>
        <taxon>Camelidae</taxon>
        <taxon>Camelus</taxon>
    </lineage>
</organism>
<sequence>MQRGERGGGQEPPPSHPHPHLGMLLRHVLLGELGELHQLRDDLLDIVAVGAVHQGGGHRVQDGLIRGLEAGGRRNLRTNRCFQEASSLGSCLCSHKTPSAGNSLPYFRPLVMKKSQRVGPAEEERRGAGPEDARYHLSVLQDLSPRIQIQPTLRPEVRATLALASSNMACRAGMPGPPLPIAGSGCLWTRCTATWGRGDTGEGCQGQEGDGGPGEIRPPYLRHCLASFSVDPSANCRRPTKFTESLRRRGDMEDQRHQGLGTKPGLNRSLGLESFAPFLCLDKLQRVLQNSAQVSPPPRCLP</sequence>
<evidence type="ECO:0000313" key="2">
    <source>
        <dbReference type="EMBL" id="KAB1265151.1"/>
    </source>
</evidence>
<accession>A0A5N4D209</accession>
<feature type="compositionally biased region" description="Basic and acidic residues" evidence="1">
    <location>
        <begin position="244"/>
        <end position="257"/>
    </location>
</feature>
<keyword evidence="3" id="KW-1185">Reference proteome</keyword>
<name>A0A5N4D209_CAMDR</name>
<dbReference type="AlphaFoldDB" id="A0A5N4D209"/>
<reference evidence="2 3" key="1">
    <citation type="journal article" date="2019" name="Mol. Ecol. Resour.">
        <title>Improving Illumina assemblies with Hi-C and long reads: an example with the North African dromedary.</title>
        <authorList>
            <person name="Elbers J.P."/>
            <person name="Rogers M.F."/>
            <person name="Perelman P.L."/>
            <person name="Proskuryakova A.A."/>
            <person name="Serdyukova N.A."/>
            <person name="Johnson W.E."/>
            <person name="Horin P."/>
            <person name="Corander J."/>
            <person name="Murphy D."/>
            <person name="Burger P.A."/>
        </authorList>
    </citation>
    <scope>NUCLEOTIDE SEQUENCE [LARGE SCALE GENOMIC DNA]</scope>
    <source>
        <strain evidence="2">Drom800</strain>
        <tissue evidence="2">Blood</tissue>
    </source>
</reference>
<dbReference type="EMBL" id="JWIN03000016">
    <property type="protein sequence ID" value="KAB1265151.1"/>
    <property type="molecule type" value="Genomic_DNA"/>
</dbReference>
<evidence type="ECO:0000256" key="1">
    <source>
        <dbReference type="SAM" id="MobiDB-lite"/>
    </source>
</evidence>
<gene>
    <name evidence="2" type="ORF">Cadr_000019293</name>
</gene>
<feature type="region of interest" description="Disordered" evidence="1">
    <location>
        <begin position="242"/>
        <end position="265"/>
    </location>
</feature>
<dbReference type="Proteomes" id="UP000299084">
    <property type="component" value="Unassembled WGS sequence"/>
</dbReference>
<protein>
    <submittedName>
        <fullName evidence="2">Uncharacterized protein</fullName>
    </submittedName>
</protein>
<comment type="caution">
    <text evidence="2">The sequence shown here is derived from an EMBL/GenBank/DDBJ whole genome shotgun (WGS) entry which is preliminary data.</text>
</comment>
<feature type="region of interest" description="Disordered" evidence="1">
    <location>
        <begin position="1"/>
        <end position="20"/>
    </location>
</feature>